<reference evidence="2" key="2">
    <citation type="submission" date="2020-09" db="EMBL/GenBank/DDBJ databases">
        <authorList>
            <person name="Sun Q."/>
            <person name="Zhou Y."/>
        </authorList>
    </citation>
    <scope>NUCLEOTIDE SEQUENCE</scope>
    <source>
        <strain evidence="2">CGMCC 1.3617</strain>
    </source>
</reference>
<dbReference type="Proteomes" id="UP000661507">
    <property type="component" value="Unassembled WGS sequence"/>
</dbReference>
<sequence length="296" mass="33460">MNRAVWSFWSKPYRAYYHRAWHSELTHLLSWALSVAEAANHYPITCLHTDSTGAELLVDRLKLPFRRVELTLDLLDAEDDLEWWVLGKLSTYATQTEPFVHLDSDVILWKPLPPHLTQTAIFAQNPERFSFEEQSLYRIDAFMRGIVQGDGWVPPQWAEYAARQVNRAICCGILGGNDTALLARYAALAMEVVRHPRNRPIFPSLGVRDNILVEQYFLAAFLDWHARHAPGGAAASVGFLFPSSNDAFDPREAERVGYTHLIGDTKANPDVAARLAARVRRHHPRLYEACMAAAGG</sequence>
<name>A0A917NWQ5_9PROT</name>
<dbReference type="RefSeq" id="WP_188971787.1">
    <property type="nucleotide sequence ID" value="NZ_BMKW01000014.1"/>
</dbReference>
<gene>
    <name evidence="2" type="ORF">GCM10011320_49100</name>
</gene>
<evidence type="ECO:0000259" key="1">
    <source>
        <dbReference type="Pfam" id="PF20508"/>
    </source>
</evidence>
<evidence type="ECO:0000313" key="3">
    <source>
        <dbReference type="Proteomes" id="UP000661507"/>
    </source>
</evidence>
<dbReference type="InterPro" id="IPR046621">
    <property type="entry name" value="DUF6734"/>
</dbReference>
<proteinExistence type="predicted"/>
<keyword evidence="3" id="KW-1185">Reference proteome</keyword>
<dbReference type="AlphaFoldDB" id="A0A917NWQ5"/>
<accession>A0A917NWQ5</accession>
<evidence type="ECO:0000313" key="2">
    <source>
        <dbReference type="EMBL" id="GGJ35534.1"/>
    </source>
</evidence>
<comment type="caution">
    <text evidence="2">The sequence shown here is derived from an EMBL/GenBank/DDBJ whole genome shotgun (WGS) entry which is preliminary data.</text>
</comment>
<organism evidence="2 3">
    <name type="scientific">Neoroseomonas lacus</name>
    <dbReference type="NCBI Taxonomy" id="287609"/>
    <lineage>
        <taxon>Bacteria</taxon>
        <taxon>Pseudomonadati</taxon>
        <taxon>Pseudomonadota</taxon>
        <taxon>Alphaproteobacteria</taxon>
        <taxon>Acetobacterales</taxon>
        <taxon>Acetobacteraceae</taxon>
        <taxon>Neoroseomonas</taxon>
    </lineage>
</organism>
<protein>
    <recommendedName>
        <fullName evidence="1">DUF6734 domain-containing protein</fullName>
    </recommendedName>
</protein>
<feature type="domain" description="DUF6734" evidence="1">
    <location>
        <begin position="4"/>
        <end position="290"/>
    </location>
</feature>
<dbReference type="Pfam" id="PF20508">
    <property type="entry name" value="DUF6734"/>
    <property type="match status" value="1"/>
</dbReference>
<reference evidence="2" key="1">
    <citation type="journal article" date="2014" name="Int. J. Syst. Evol. Microbiol.">
        <title>Complete genome sequence of Corynebacterium casei LMG S-19264T (=DSM 44701T), isolated from a smear-ripened cheese.</title>
        <authorList>
            <consortium name="US DOE Joint Genome Institute (JGI-PGF)"/>
            <person name="Walter F."/>
            <person name="Albersmeier A."/>
            <person name="Kalinowski J."/>
            <person name="Ruckert C."/>
        </authorList>
    </citation>
    <scope>NUCLEOTIDE SEQUENCE</scope>
    <source>
        <strain evidence="2">CGMCC 1.3617</strain>
    </source>
</reference>
<dbReference type="EMBL" id="BMKW01000014">
    <property type="protein sequence ID" value="GGJ35534.1"/>
    <property type="molecule type" value="Genomic_DNA"/>
</dbReference>